<name>A0ABT6MK39_9NOCA</name>
<accession>A0ABT6MK39</accession>
<reference evidence="1 2" key="1">
    <citation type="submission" date="2023-04" db="EMBL/GenBank/DDBJ databases">
        <title>Forest soil microbial communities from Buena Vista Peninsula, Colon Province, Panama.</title>
        <authorList>
            <person name="Bouskill N."/>
        </authorList>
    </citation>
    <scope>NUCLEOTIDE SEQUENCE [LARGE SCALE GENOMIC DNA]</scope>
    <source>
        <strain evidence="1 2">CFH S0262</strain>
    </source>
</reference>
<organism evidence="1 2">
    <name type="scientific">Prescottella agglutinans</name>
    <dbReference type="NCBI Taxonomy" id="1644129"/>
    <lineage>
        <taxon>Bacteria</taxon>
        <taxon>Bacillati</taxon>
        <taxon>Actinomycetota</taxon>
        <taxon>Actinomycetes</taxon>
        <taxon>Mycobacteriales</taxon>
        <taxon>Nocardiaceae</taxon>
        <taxon>Prescottella</taxon>
    </lineage>
</organism>
<keyword evidence="2" id="KW-1185">Reference proteome</keyword>
<gene>
    <name evidence="1" type="ORF">M2280_005943</name>
</gene>
<dbReference type="EMBL" id="JARXVC010000025">
    <property type="protein sequence ID" value="MDH6284682.1"/>
    <property type="molecule type" value="Genomic_DNA"/>
</dbReference>
<dbReference type="Proteomes" id="UP001160334">
    <property type="component" value="Unassembled WGS sequence"/>
</dbReference>
<protein>
    <submittedName>
        <fullName evidence="1">Uncharacterized protein</fullName>
    </submittedName>
</protein>
<proteinExistence type="predicted"/>
<sequence>MFDWFYVPFLNDDTRGWLITLSYELWKLGFPPGYPG</sequence>
<evidence type="ECO:0000313" key="1">
    <source>
        <dbReference type="EMBL" id="MDH6284682.1"/>
    </source>
</evidence>
<comment type="caution">
    <text evidence="1">The sequence shown here is derived from an EMBL/GenBank/DDBJ whole genome shotgun (WGS) entry which is preliminary data.</text>
</comment>
<evidence type="ECO:0000313" key="2">
    <source>
        <dbReference type="Proteomes" id="UP001160334"/>
    </source>
</evidence>